<organism evidence="2 3">
    <name type="scientific">Novipirellula aureliae</name>
    <dbReference type="NCBI Taxonomy" id="2527966"/>
    <lineage>
        <taxon>Bacteria</taxon>
        <taxon>Pseudomonadati</taxon>
        <taxon>Planctomycetota</taxon>
        <taxon>Planctomycetia</taxon>
        <taxon>Pirellulales</taxon>
        <taxon>Pirellulaceae</taxon>
        <taxon>Novipirellula</taxon>
    </lineage>
</organism>
<evidence type="ECO:0000313" key="3">
    <source>
        <dbReference type="Proteomes" id="UP000315471"/>
    </source>
</evidence>
<dbReference type="InterPro" id="IPR043472">
    <property type="entry name" value="Macro_dom-like"/>
</dbReference>
<proteinExistence type="predicted"/>
<dbReference type="Gene3D" id="3.40.220.10">
    <property type="entry name" value="Leucine Aminopeptidase, subunit E, domain 1"/>
    <property type="match status" value="1"/>
</dbReference>
<dbReference type="InterPro" id="IPR019261">
    <property type="entry name" value="PARG_cat_microbial"/>
</dbReference>
<evidence type="ECO:0000313" key="2">
    <source>
        <dbReference type="EMBL" id="TWU38722.1"/>
    </source>
</evidence>
<name>A0A5C6DQ31_9BACT</name>
<dbReference type="OrthoDB" id="9806181at2"/>
<sequence>MPRAILCPITAPATETGCSIPARCLGAAAHALFAEGYLPLALNFANGFVPGNGFMRDTTGQEETRCRPSALCVSLFDDPMYIGGMGMRVFAYDPF</sequence>
<reference evidence="2 3" key="1">
    <citation type="submission" date="2019-02" db="EMBL/GenBank/DDBJ databases">
        <title>Deep-cultivation of Planctomycetes and their phenomic and genomic characterization uncovers novel biology.</title>
        <authorList>
            <person name="Wiegand S."/>
            <person name="Jogler M."/>
            <person name="Boedeker C."/>
            <person name="Pinto D."/>
            <person name="Vollmers J."/>
            <person name="Rivas-Marin E."/>
            <person name="Kohn T."/>
            <person name="Peeters S.H."/>
            <person name="Heuer A."/>
            <person name="Rast P."/>
            <person name="Oberbeckmann S."/>
            <person name="Bunk B."/>
            <person name="Jeske O."/>
            <person name="Meyerdierks A."/>
            <person name="Storesund J.E."/>
            <person name="Kallscheuer N."/>
            <person name="Luecker S."/>
            <person name="Lage O.M."/>
            <person name="Pohl T."/>
            <person name="Merkel B.J."/>
            <person name="Hornburger P."/>
            <person name="Mueller R.-W."/>
            <person name="Bruemmer F."/>
            <person name="Labrenz M."/>
            <person name="Spormann A.M."/>
            <person name="Op Den Camp H."/>
            <person name="Overmann J."/>
            <person name="Amann R."/>
            <person name="Jetten M.S.M."/>
            <person name="Mascher T."/>
            <person name="Medema M.H."/>
            <person name="Devos D.P."/>
            <person name="Kaster A.-K."/>
            <person name="Ovreas L."/>
            <person name="Rohde M."/>
            <person name="Galperin M.Y."/>
            <person name="Jogler C."/>
        </authorList>
    </citation>
    <scope>NUCLEOTIDE SEQUENCE [LARGE SCALE GENOMIC DNA]</scope>
    <source>
        <strain evidence="2 3">Q31b</strain>
    </source>
</reference>
<dbReference type="RefSeq" id="WP_146601064.1">
    <property type="nucleotide sequence ID" value="NZ_SJPY01000006.1"/>
</dbReference>
<evidence type="ECO:0000259" key="1">
    <source>
        <dbReference type="Pfam" id="PF10021"/>
    </source>
</evidence>
<keyword evidence="3" id="KW-1185">Reference proteome</keyword>
<feature type="domain" description="Microbial-type PARG catalytic" evidence="1">
    <location>
        <begin position="23"/>
        <end position="79"/>
    </location>
</feature>
<comment type="caution">
    <text evidence="2">The sequence shown here is derived from an EMBL/GenBank/DDBJ whole genome shotgun (WGS) entry which is preliminary data.</text>
</comment>
<dbReference type="Proteomes" id="UP000315471">
    <property type="component" value="Unassembled WGS sequence"/>
</dbReference>
<dbReference type="Pfam" id="PF10021">
    <property type="entry name" value="PARG_cat_microb"/>
    <property type="match status" value="1"/>
</dbReference>
<dbReference type="AlphaFoldDB" id="A0A5C6DQ31"/>
<protein>
    <recommendedName>
        <fullName evidence="1">Microbial-type PARG catalytic domain-containing protein</fullName>
    </recommendedName>
</protein>
<accession>A0A5C6DQ31</accession>
<gene>
    <name evidence="2" type="ORF">Q31b_38000</name>
</gene>
<dbReference type="EMBL" id="SJPY01000006">
    <property type="protein sequence ID" value="TWU38722.1"/>
    <property type="molecule type" value="Genomic_DNA"/>
</dbReference>